<dbReference type="PANTHER" id="PTHR43289:SF6">
    <property type="entry name" value="SERINE_THREONINE-PROTEIN KINASE NEKL-3"/>
    <property type="match status" value="1"/>
</dbReference>
<dbReference type="PROSITE" id="PS50011">
    <property type="entry name" value="PROTEIN_KINASE_DOM"/>
    <property type="match status" value="1"/>
</dbReference>
<dbReference type="InterPro" id="IPR017441">
    <property type="entry name" value="Protein_kinase_ATP_BS"/>
</dbReference>
<sequence length="332" mass="36210">MNEPLSSLELLPEEEGGANLTYFAFAAPAAPAASAPELPAVLPGPLPDVLSGRYRLERMLGAGGMGTVYRARDLLHEQFGDPAPLVALKLLNESVAESPDASALLYSEFALTRRLRHPSVVRLFTFDVDTACQRAYIVMELMSGLPLDRLLCERPEGLPWSELSAIARPLLDALAYVHEQGVLHGDLKPSNVMLGEEGVRLFDFGLGQAQAGILDGLPQLSRGRIDAWTPGYAAPELLEGAPLSPAADLYALACVLYELADGRHPFRRLPSNQAREQGLERQLRAPGHLPRRCWPALRTALSLDPERRCIGVRELQEALGARRSWLAGVFAR</sequence>
<keyword evidence="4 5" id="KW-0067">ATP-binding</keyword>
<evidence type="ECO:0000256" key="4">
    <source>
        <dbReference type="ARBA" id="ARBA00022840"/>
    </source>
</evidence>
<dbReference type="AlphaFoldDB" id="A0A2R3IXI6"/>
<dbReference type="Proteomes" id="UP000238390">
    <property type="component" value="Chromosome"/>
</dbReference>
<dbReference type="GO" id="GO:0004674">
    <property type="term" value="F:protein serine/threonine kinase activity"/>
    <property type="evidence" value="ECO:0007669"/>
    <property type="project" value="TreeGrafter"/>
</dbReference>
<keyword evidence="1" id="KW-0808">Transferase</keyword>
<dbReference type="SMART" id="SM00220">
    <property type="entry name" value="S_TKc"/>
    <property type="match status" value="1"/>
</dbReference>
<evidence type="ECO:0000313" key="7">
    <source>
        <dbReference type="EMBL" id="AVK06635.1"/>
    </source>
</evidence>
<dbReference type="PROSITE" id="PS00107">
    <property type="entry name" value="PROTEIN_KINASE_ATP"/>
    <property type="match status" value="1"/>
</dbReference>
<dbReference type="InterPro" id="IPR008271">
    <property type="entry name" value="Ser/Thr_kinase_AS"/>
</dbReference>
<dbReference type="EMBL" id="CP027169">
    <property type="protein sequence ID" value="AVK06635.1"/>
    <property type="molecule type" value="Genomic_DNA"/>
</dbReference>
<evidence type="ECO:0000256" key="5">
    <source>
        <dbReference type="PROSITE-ProRule" id="PRU10141"/>
    </source>
</evidence>
<keyword evidence="8" id="KW-1185">Reference proteome</keyword>
<organism evidence="7 8">
    <name type="scientific">Pseudomonas paraeruginosa</name>
    <dbReference type="NCBI Taxonomy" id="2994495"/>
    <lineage>
        <taxon>Bacteria</taxon>
        <taxon>Pseudomonadati</taxon>
        <taxon>Pseudomonadota</taxon>
        <taxon>Gammaproteobacteria</taxon>
        <taxon>Pseudomonadales</taxon>
        <taxon>Pseudomonadaceae</taxon>
        <taxon>Pseudomonas</taxon>
    </lineage>
</organism>
<reference evidence="7 8" key="1">
    <citation type="submission" date="2018-02" db="EMBL/GenBank/DDBJ databases">
        <title>FDA/CDC Antimicrobial Resistant Isolate Bank Genome Sequencing.</title>
        <authorList>
            <person name="Benahmed F.H."/>
            <person name="Lutgring J.D."/>
            <person name="Yoo B."/>
            <person name="Machado M."/>
            <person name="Brown A."/>
            <person name="McAllister G."/>
            <person name="Perry A."/>
            <person name="Halpin A.L."/>
            <person name="Vavikolanu K."/>
            <person name="Ott S."/>
            <person name="Zhao X."/>
            <person name="Tallon L.J."/>
            <person name="Sadzewicz L."/>
            <person name="Aluvathingal J."/>
            <person name="Nadendla S."/>
            <person name="Voskania-kordi A."/>
            <person name="Simonyan V."/>
            <person name="Patel J."/>
            <person name="Shawar R.M."/>
        </authorList>
    </citation>
    <scope>NUCLEOTIDE SEQUENCE [LARGE SCALE GENOMIC DNA]</scope>
    <source>
        <strain evidence="7 8">AR_0356</strain>
    </source>
</reference>
<dbReference type="InterPro" id="IPR000719">
    <property type="entry name" value="Prot_kinase_dom"/>
</dbReference>
<feature type="binding site" evidence="5">
    <location>
        <position position="89"/>
    </location>
    <ligand>
        <name>ATP</name>
        <dbReference type="ChEBI" id="CHEBI:30616"/>
    </ligand>
</feature>
<keyword evidence="3 7" id="KW-0418">Kinase</keyword>
<dbReference type="SUPFAM" id="SSF56112">
    <property type="entry name" value="Protein kinase-like (PK-like)"/>
    <property type="match status" value="1"/>
</dbReference>
<protein>
    <submittedName>
        <fullName evidence="7">Kinase domain protein</fullName>
    </submittedName>
</protein>
<dbReference type="Gene3D" id="3.30.200.20">
    <property type="entry name" value="Phosphorylase Kinase, domain 1"/>
    <property type="match status" value="1"/>
</dbReference>
<dbReference type="Pfam" id="PF00069">
    <property type="entry name" value="Pkinase"/>
    <property type="match status" value="1"/>
</dbReference>
<dbReference type="Gene3D" id="1.10.510.10">
    <property type="entry name" value="Transferase(Phosphotransferase) domain 1"/>
    <property type="match status" value="1"/>
</dbReference>
<dbReference type="GO" id="GO:0005524">
    <property type="term" value="F:ATP binding"/>
    <property type="evidence" value="ECO:0007669"/>
    <property type="project" value="UniProtKB-UniRule"/>
</dbReference>
<name>A0A2R3IXI6_9PSED</name>
<accession>A0A2R3IXI6</accession>
<dbReference type="PROSITE" id="PS00108">
    <property type="entry name" value="PROTEIN_KINASE_ST"/>
    <property type="match status" value="1"/>
</dbReference>
<dbReference type="PANTHER" id="PTHR43289">
    <property type="entry name" value="MITOGEN-ACTIVATED PROTEIN KINASE KINASE KINASE 20-RELATED"/>
    <property type="match status" value="1"/>
</dbReference>
<proteinExistence type="predicted"/>
<evidence type="ECO:0000256" key="1">
    <source>
        <dbReference type="ARBA" id="ARBA00022679"/>
    </source>
</evidence>
<feature type="domain" description="Protein kinase" evidence="6">
    <location>
        <begin position="54"/>
        <end position="326"/>
    </location>
</feature>
<gene>
    <name evidence="7" type="ORF">CSB93_4942</name>
</gene>
<dbReference type="CDD" id="cd14014">
    <property type="entry name" value="STKc_PknB_like"/>
    <property type="match status" value="1"/>
</dbReference>
<evidence type="ECO:0000313" key="8">
    <source>
        <dbReference type="Proteomes" id="UP000238390"/>
    </source>
</evidence>
<dbReference type="RefSeq" id="WP_058145455.1">
    <property type="nucleotide sequence ID" value="NZ_CP027169.1"/>
</dbReference>
<evidence type="ECO:0000256" key="2">
    <source>
        <dbReference type="ARBA" id="ARBA00022741"/>
    </source>
</evidence>
<keyword evidence="2 5" id="KW-0547">Nucleotide-binding</keyword>
<evidence type="ECO:0000259" key="6">
    <source>
        <dbReference type="PROSITE" id="PS50011"/>
    </source>
</evidence>
<dbReference type="InterPro" id="IPR011009">
    <property type="entry name" value="Kinase-like_dom_sf"/>
</dbReference>
<evidence type="ECO:0000256" key="3">
    <source>
        <dbReference type="ARBA" id="ARBA00022777"/>
    </source>
</evidence>